<organism evidence="2 3">
    <name type="scientific">Microcella humidisoli</name>
    <dbReference type="NCBI Taxonomy" id="2963406"/>
    <lineage>
        <taxon>Bacteria</taxon>
        <taxon>Bacillati</taxon>
        <taxon>Actinomycetota</taxon>
        <taxon>Actinomycetes</taxon>
        <taxon>Micrococcales</taxon>
        <taxon>Microbacteriaceae</taxon>
        <taxon>Microcella</taxon>
    </lineage>
</organism>
<accession>A0ABY5FZF9</accession>
<sequence>MDVLHSVILVGHFIGLAAIVGPFLMQARWKGQYAFPVVLGGAITQLVTGLVLVGLAEMSGDDDDPLNYAKIGVKLTIAVIIFVAALLGFLKQRKTEGGGGRELLPFFHAAGGLALVNIALAVFW</sequence>
<evidence type="ECO:0000313" key="3">
    <source>
        <dbReference type="Proteomes" id="UP001060039"/>
    </source>
</evidence>
<evidence type="ECO:0000256" key="1">
    <source>
        <dbReference type="SAM" id="Phobius"/>
    </source>
</evidence>
<dbReference type="RefSeq" id="WP_255160835.1">
    <property type="nucleotide sequence ID" value="NZ_CP101497.1"/>
</dbReference>
<protein>
    <recommendedName>
        <fullName evidence="4">Integral membrane protein</fullName>
    </recommendedName>
</protein>
<name>A0ABY5FZF9_9MICO</name>
<dbReference type="EMBL" id="CP101497">
    <property type="protein sequence ID" value="UTT63702.1"/>
    <property type="molecule type" value="Genomic_DNA"/>
</dbReference>
<gene>
    <name evidence="2" type="ORF">NNL39_06305</name>
</gene>
<keyword evidence="3" id="KW-1185">Reference proteome</keyword>
<dbReference type="Proteomes" id="UP001060039">
    <property type="component" value="Chromosome"/>
</dbReference>
<feature type="transmembrane region" description="Helical" evidence="1">
    <location>
        <begin position="102"/>
        <end position="123"/>
    </location>
</feature>
<keyword evidence="1" id="KW-0472">Membrane</keyword>
<proteinExistence type="predicted"/>
<reference evidence="2" key="1">
    <citation type="submission" date="2022-07" db="EMBL/GenBank/DDBJ databases">
        <title>Taxonomic analysis of Microcella humidisoli nov. sp., isolated from riverside soil.</title>
        <authorList>
            <person name="Molina K.M."/>
            <person name="Kim S.B."/>
        </authorList>
    </citation>
    <scope>NUCLEOTIDE SEQUENCE</scope>
    <source>
        <strain evidence="2">MMS21-STM10</strain>
    </source>
</reference>
<feature type="transmembrane region" description="Helical" evidence="1">
    <location>
        <begin position="37"/>
        <end position="56"/>
    </location>
</feature>
<feature type="transmembrane region" description="Helical" evidence="1">
    <location>
        <begin position="6"/>
        <end position="25"/>
    </location>
</feature>
<keyword evidence="1" id="KW-0812">Transmembrane</keyword>
<evidence type="ECO:0000313" key="2">
    <source>
        <dbReference type="EMBL" id="UTT63702.1"/>
    </source>
</evidence>
<evidence type="ECO:0008006" key="4">
    <source>
        <dbReference type="Google" id="ProtNLM"/>
    </source>
</evidence>
<feature type="transmembrane region" description="Helical" evidence="1">
    <location>
        <begin position="68"/>
        <end position="90"/>
    </location>
</feature>
<keyword evidence="1" id="KW-1133">Transmembrane helix</keyword>